<organism evidence="1 2">
    <name type="scientific">Rhizobium binae</name>
    <dbReference type="NCBI Taxonomy" id="1138190"/>
    <lineage>
        <taxon>Bacteria</taxon>
        <taxon>Pseudomonadati</taxon>
        <taxon>Pseudomonadota</taxon>
        <taxon>Alphaproteobacteria</taxon>
        <taxon>Hyphomicrobiales</taxon>
        <taxon>Rhizobiaceae</taxon>
        <taxon>Rhizobium/Agrobacterium group</taxon>
        <taxon>Rhizobium</taxon>
    </lineage>
</organism>
<proteinExistence type="predicted"/>
<gene>
    <name evidence="1" type="ORF">ABID08_006104</name>
</gene>
<keyword evidence="2" id="KW-1185">Reference proteome</keyword>
<evidence type="ECO:0008006" key="3">
    <source>
        <dbReference type="Google" id="ProtNLM"/>
    </source>
</evidence>
<name>A0ABV2MQH4_9HYPH</name>
<protein>
    <recommendedName>
        <fullName evidence="3">IS5/IS1182 family transposase</fullName>
    </recommendedName>
</protein>
<evidence type="ECO:0000313" key="1">
    <source>
        <dbReference type="EMBL" id="MET3758720.1"/>
    </source>
</evidence>
<dbReference type="Proteomes" id="UP001549077">
    <property type="component" value="Unassembled WGS sequence"/>
</dbReference>
<accession>A0ABV2MQH4</accession>
<reference evidence="1 2" key="1">
    <citation type="submission" date="2024-06" db="EMBL/GenBank/DDBJ databases">
        <title>Genomic Encyclopedia of Type Strains, Phase IV (KMG-IV): sequencing the most valuable type-strain genomes for metagenomic binning, comparative biology and taxonomic classification.</title>
        <authorList>
            <person name="Goeker M."/>
        </authorList>
    </citation>
    <scope>NUCLEOTIDE SEQUENCE [LARGE SCALE GENOMIC DNA]</scope>
    <source>
        <strain evidence="1 2">DSM 29288</strain>
    </source>
</reference>
<comment type="caution">
    <text evidence="1">The sequence shown here is derived from an EMBL/GenBank/DDBJ whole genome shotgun (WGS) entry which is preliminary data.</text>
</comment>
<feature type="non-terminal residue" evidence="1">
    <location>
        <position position="1"/>
    </location>
</feature>
<sequence>AWLSCPVGLNLCDIIKTPIRRLKTKAQYQSPGDPRNNAVAAMHMLEKKVWA</sequence>
<evidence type="ECO:0000313" key="2">
    <source>
        <dbReference type="Proteomes" id="UP001549077"/>
    </source>
</evidence>
<dbReference type="EMBL" id="JBEPMY010000035">
    <property type="protein sequence ID" value="MET3758720.1"/>
    <property type="molecule type" value="Genomic_DNA"/>
</dbReference>